<name>A0A1V6UPB1_9EURO</name>
<comment type="caution">
    <text evidence="1">The sequence shown here is derived from an EMBL/GenBank/DDBJ whole genome shotgun (WGS) entry which is preliminary data.</text>
</comment>
<accession>A0A1V6UPB1</accession>
<dbReference type="InterPro" id="IPR021858">
    <property type="entry name" value="Fun_TF"/>
</dbReference>
<dbReference type="EMBL" id="MDDG01000006">
    <property type="protein sequence ID" value="OQE40268.1"/>
    <property type="molecule type" value="Genomic_DNA"/>
</dbReference>
<evidence type="ECO:0000313" key="1">
    <source>
        <dbReference type="EMBL" id="OQE40268.1"/>
    </source>
</evidence>
<dbReference type="STRING" id="36646.A0A1V6UPB1"/>
<evidence type="ECO:0000313" key="2">
    <source>
        <dbReference type="Proteomes" id="UP000191500"/>
    </source>
</evidence>
<keyword evidence="2" id="KW-1185">Reference proteome</keyword>
<gene>
    <name evidence="1" type="ORF">PENCOP_c006G00201</name>
</gene>
<organism evidence="1 2">
    <name type="scientific">Penicillium coprophilum</name>
    <dbReference type="NCBI Taxonomy" id="36646"/>
    <lineage>
        <taxon>Eukaryota</taxon>
        <taxon>Fungi</taxon>
        <taxon>Dikarya</taxon>
        <taxon>Ascomycota</taxon>
        <taxon>Pezizomycotina</taxon>
        <taxon>Eurotiomycetes</taxon>
        <taxon>Eurotiomycetidae</taxon>
        <taxon>Eurotiales</taxon>
        <taxon>Aspergillaceae</taxon>
        <taxon>Penicillium</taxon>
    </lineage>
</organism>
<dbReference type="AlphaFoldDB" id="A0A1V6UPB1"/>
<dbReference type="Proteomes" id="UP000191500">
    <property type="component" value="Unassembled WGS sequence"/>
</dbReference>
<dbReference type="Pfam" id="PF11951">
    <property type="entry name" value="Fungal_trans_2"/>
    <property type="match status" value="1"/>
</dbReference>
<proteinExistence type="predicted"/>
<sequence length="301" mass="34277">MSLLTLNRAFDDPNILLEPLVISGNLGGSPFSHLRAGRHLILHLRRNSNRFTLTGERKLLGFVSEVYSYIVLSNSITPSDMDCNRTVVHDPFLRSLDDLREFGAFGVMFNGVHKLFELIPHLSRLARNQGSQLSMGDNLDQNIYGTYHQPMIRIDYLGTLAREQPETKMLSAHSTFLDFFRIALLAFLETTIPPISRNDSMRLHHLQPYLDLALSHLPRVVLSTYSCISMWPIMVIGSCLVKDEQRELITNILSNNHYLMRNTAQGSDLLRLLWNDPDEYFIGPHGLGLLMQKRGLNYGVI</sequence>
<reference evidence="2" key="1">
    <citation type="journal article" date="2017" name="Nat. Microbiol.">
        <title>Global analysis of biosynthetic gene clusters reveals vast potential of secondary metabolite production in Penicillium species.</title>
        <authorList>
            <person name="Nielsen J.C."/>
            <person name="Grijseels S."/>
            <person name="Prigent S."/>
            <person name="Ji B."/>
            <person name="Dainat J."/>
            <person name="Nielsen K.F."/>
            <person name="Frisvad J.C."/>
            <person name="Workman M."/>
            <person name="Nielsen J."/>
        </authorList>
    </citation>
    <scope>NUCLEOTIDE SEQUENCE [LARGE SCALE GENOMIC DNA]</scope>
    <source>
        <strain evidence="2">IBT 31321</strain>
    </source>
</reference>
<protein>
    <submittedName>
        <fullName evidence="1">Uncharacterized protein</fullName>
    </submittedName>
</protein>